<name>D8RMM0_SELML</name>
<dbReference type="Proteomes" id="UP000001514">
    <property type="component" value="Unassembled WGS sequence"/>
</dbReference>
<dbReference type="Gramene" id="EFJ26559">
    <property type="protein sequence ID" value="EFJ26559"/>
    <property type="gene ID" value="SELMODRAFT_412878"/>
</dbReference>
<evidence type="ECO:0000313" key="1">
    <source>
        <dbReference type="EMBL" id="EFJ26559.1"/>
    </source>
</evidence>
<sequence length="326" mass="36404">MEKCNQNPMYDSPCNGHVSRSVTETNLSRAAFAMMVGPSSSGEPEWPAAKSVATSFKQPSHVEVFKAQRLFKAFSNKYGNITKEKWDELLDSASLRGYYDYGRYFGDFCWLPNFIVACRTWFPLDWAWEKLQERDQLLAELQTSTDAAMLCLVETRLAVLILGEELNMMRTQTPAKEATHYLKHALELNPAWWEAHPWLALAQWRSKEAHEAILSAILDAQQSATRDVGRMALETGNYMYASFAWVHGAALGSYSAAMQHGQVVFSDETAASAFQLAMRLARTGHEKATAEKFFRGAVARNPSCAGVACIPAEQDIGADEGDRLLL</sequence>
<organism evidence="2">
    <name type="scientific">Selaginella moellendorffii</name>
    <name type="common">Spikemoss</name>
    <dbReference type="NCBI Taxonomy" id="88036"/>
    <lineage>
        <taxon>Eukaryota</taxon>
        <taxon>Viridiplantae</taxon>
        <taxon>Streptophyta</taxon>
        <taxon>Embryophyta</taxon>
        <taxon>Tracheophyta</taxon>
        <taxon>Lycopodiopsida</taxon>
        <taxon>Selaginellales</taxon>
        <taxon>Selaginellaceae</taxon>
        <taxon>Selaginella</taxon>
    </lineage>
</organism>
<dbReference type="KEGG" id="smo:SELMODRAFT_412878"/>
<dbReference type="InParanoid" id="D8RMM0"/>
<dbReference type="InterPro" id="IPR011990">
    <property type="entry name" value="TPR-like_helical_dom_sf"/>
</dbReference>
<dbReference type="HOGENOM" id="CLU_853639_0_0_1"/>
<reference evidence="1 2" key="1">
    <citation type="journal article" date="2011" name="Science">
        <title>The Selaginella genome identifies genetic changes associated with the evolution of vascular plants.</title>
        <authorList>
            <person name="Banks J.A."/>
            <person name="Nishiyama T."/>
            <person name="Hasebe M."/>
            <person name="Bowman J.L."/>
            <person name="Gribskov M."/>
            <person name="dePamphilis C."/>
            <person name="Albert V.A."/>
            <person name="Aono N."/>
            <person name="Aoyama T."/>
            <person name="Ambrose B.A."/>
            <person name="Ashton N.W."/>
            <person name="Axtell M.J."/>
            <person name="Barker E."/>
            <person name="Barker M.S."/>
            <person name="Bennetzen J.L."/>
            <person name="Bonawitz N.D."/>
            <person name="Chapple C."/>
            <person name="Cheng C."/>
            <person name="Correa L.G."/>
            <person name="Dacre M."/>
            <person name="DeBarry J."/>
            <person name="Dreyer I."/>
            <person name="Elias M."/>
            <person name="Engstrom E.M."/>
            <person name="Estelle M."/>
            <person name="Feng L."/>
            <person name="Finet C."/>
            <person name="Floyd S.K."/>
            <person name="Frommer W.B."/>
            <person name="Fujita T."/>
            <person name="Gramzow L."/>
            <person name="Gutensohn M."/>
            <person name="Harholt J."/>
            <person name="Hattori M."/>
            <person name="Heyl A."/>
            <person name="Hirai T."/>
            <person name="Hiwatashi Y."/>
            <person name="Ishikawa M."/>
            <person name="Iwata M."/>
            <person name="Karol K.G."/>
            <person name="Koehler B."/>
            <person name="Kolukisaoglu U."/>
            <person name="Kubo M."/>
            <person name="Kurata T."/>
            <person name="Lalonde S."/>
            <person name="Li K."/>
            <person name="Li Y."/>
            <person name="Litt A."/>
            <person name="Lyons E."/>
            <person name="Manning G."/>
            <person name="Maruyama T."/>
            <person name="Michael T.P."/>
            <person name="Mikami K."/>
            <person name="Miyazaki S."/>
            <person name="Morinaga S."/>
            <person name="Murata T."/>
            <person name="Mueller-Roeber B."/>
            <person name="Nelson D.R."/>
            <person name="Obara M."/>
            <person name="Oguri Y."/>
            <person name="Olmstead R.G."/>
            <person name="Onodera N."/>
            <person name="Petersen B.L."/>
            <person name="Pils B."/>
            <person name="Prigge M."/>
            <person name="Rensing S.A."/>
            <person name="Riano-Pachon D.M."/>
            <person name="Roberts A.W."/>
            <person name="Sato Y."/>
            <person name="Scheller H.V."/>
            <person name="Schulz B."/>
            <person name="Schulz C."/>
            <person name="Shakirov E.V."/>
            <person name="Shibagaki N."/>
            <person name="Shinohara N."/>
            <person name="Shippen D.E."/>
            <person name="Soerensen I."/>
            <person name="Sotooka R."/>
            <person name="Sugimoto N."/>
            <person name="Sugita M."/>
            <person name="Sumikawa N."/>
            <person name="Tanurdzic M."/>
            <person name="Theissen G."/>
            <person name="Ulvskov P."/>
            <person name="Wakazuki S."/>
            <person name="Weng J.K."/>
            <person name="Willats W.W."/>
            <person name="Wipf D."/>
            <person name="Wolf P.G."/>
            <person name="Yang L."/>
            <person name="Zimmer A.D."/>
            <person name="Zhu Q."/>
            <person name="Mitros T."/>
            <person name="Hellsten U."/>
            <person name="Loque D."/>
            <person name="Otillar R."/>
            <person name="Salamov A."/>
            <person name="Schmutz J."/>
            <person name="Shapiro H."/>
            <person name="Lindquist E."/>
            <person name="Lucas S."/>
            <person name="Rokhsar D."/>
            <person name="Grigoriev I.V."/>
        </authorList>
    </citation>
    <scope>NUCLEOTIDE SEQUENCE [LARGE SCALE GENOMIC DNA]</scope>
</reference>
<dbReference type="EMBL" id="GL377584">
    <property type="protein sequence ID" value="EFJ26559.1"/>
    <property type="molecule type" value="Genomic_DNA"/>
</dbReference>
<keyword evidence="2" id="KW-1185">Reference proteome</keyword>
<dbReference type="AlphaFoldDB" id="D8RMM0"/>
<gene>
    <name evidence="1" type="ORF">SELMODRAFT_412878</name>
</gene>
<protein>
    <submittedName>
        <fullName evidence="1">Uncharacterized protein</fullName>
    </submittedName>
</protein>
<accession>D8RMM0</accession>
<proteinExistence type="predicted"/>
<dbReference type="SUPFAM" id="SSF48452">
    <property type="entry name" value="TPR-like"/>
    <property type="match status" value="1"/>
</dbReference>
<evidence type="ECO:0000313" key="2">
    <source>
        <dbReference type="Proteomes" id="UP000001514"/>
    </source>
</evidence>